<sequence length="102" mass="11972">MSNALVKLIFGCMMMADMKRKARIKLEGIFGRRLQLGSSVHYSLCQFPKVNLISQMTQTILLEFRNIWNRREFRSCCFLDLRDLEPARYSSRVNQIQLAIPD</sequence>
<dbReference type="AlphaFoldDB" id="A0A7C9AKC0"/>
<evidence type="ECO:0000313" key="1">
    <source>
        <dbReference type="EMBL" id="MBA4668473.1"/>
    </source>
</evidence>
<protein>
    <submittedName>
        <fullName evidence="1">Uncharacterized protein</fullName>
    </submittedName>
</protein>
<name>A0A7C9AKC0_OPUST</name>
<accession>A0A7C9AKC0</accession>
<organism evidence="1">
    <name type="scientific">Opuntia streptacantha</name>
    <name type="common">Prickly pear cactus</name>
    <name type="synonym">Opuntia cardona</name>
    <dbReference type="NCBI Taxonomy" id="393608"/>
    <lineage>
        <taxon>Eukaryota</taxon>
        <taxon>Viridiplantae</taxon>
        <taxon>Streptophyta</taxon>
        <taxon>Embryophyta</taxon>
        <taxon>Tracheophyta</taxon>
        <taxon>Spermatophyta</taxon>
        <taxon>Magnoliopsida</taxon>
        <taxon>eudicotyledons</taxon>
        <taxon>Gunneridae</taxon>
        <taxon>Pentapetalae</taxon>
        <taxon>Caryophyllales</taxon>
        <taxon>Cactineae</taxon>
        <taxon>Cactaceae</taxon>
        <taxon>Opuntioideae</taxon>
        <taxon>Opuntia</taxon>
    </lineage>
</organism>
<reference evidence="1" key="2">
    <citation type="submission" date="2020-07" db="EMBL/GenBank/DDBJ databases">
        <authorList>
            <person name="Vera ALvarez R."/>
            <person name="Arias-Moreno D.M."/>
            <person name="Jimenez-Jacinto V."/>
            <person name="Jimenez-Bremont J.F."/>
            <person name="Swaminathan K."/>
            <person name="Moose S.P."/>
            <person name="Guerrero-Gonzalez M.L."/>
            <person name="Marino-Ramirez L."/>
            <person name="Landsman D."/>
            <person name="Rodriguez-Kessler M."/>
            <person name="Delgado-Sanchez P."/>
        </authorList>
    </citation>
    <scope>NUCLEOTIDE SEQUENCE</scope>
    <source>
        <tissue evidence="1">Cladode</tissue>
    </source>
</reference>
<reference evidence="1" key="1">
    <citation type="journal article" date="2013" name="J. Plant Res.">
        <title>Effect of fungi and light on seed germination of three Opuntia species from semiarid lands of central Mexico.</title>
        <authorList>
            <person name="Delgado-Sanchez P."/>
            <person name="Jimenez-Bremont J.F."/>
            <person name="Guerrero-Gonzalez Mde L."/>
            <person name="Flores J."/>
        </authorList>
    </citation>
    <scope>NUCLEOTIDE SEQUENCE</scope>
    <source>
        <tissue evidence="1">Cladode</tissue>
    </source>
</reference>
<proteinExistence type="predicted"/>
<dbReference type="EMBL" id="GISG01239935">
    <property type="protein sequence ID" value="MBA4668473.1"/>
    <property type="molecule type" value="Transcribed_RNA"/>
</dbReference>